<evidence type="ECO:0000313" key="2">
    <source>
        <dbReference type="Proteomes" id="UP001292094"/>
    </source>
</evidence>
<accession>A0AAE1PWW9</accession>
<organism evidence="1 2">
    <name type="scientific">Petrolisthes manimaculis</name>
    <dbReference type="NCBI Taxonomy" id="1843537"/>
    <lineage>
        <taxon>Eukaryota</taxon>
        <taxon>Metazoa</taxon>
        <taxon>Ecdysozoa</taxon>
        <taxon>Arthropoda</taxon>
        <taxon>Crustacea</taxon>
        <taxon>Multicrustacea</taxon>
        <taxon>Malacostraca</taxon>
        <taxon>Eumalacostraca</taxon>
        <taxon>Eucarida</taxon>
        <taxon>Decapoda</taxon>
        <taxon>Pleocyemata</taxon>
        <taxon>Anomura</taxon>
        <taxon>Galatheoidea</taxon>
        <taxon>Porcellanidae</taxon>
        <taxon>Petrolisthes</taxon>
    </lineage>
</organism>
<protein>
    <submittedName>
        <fullName evidence="1">Uncharacterized protein</fullName>
    </submittedName>
</protein>
<proteinExistence type="predicted"/>
<gene>
    <name evidence="1" type="ORF">Pmani_013618</name>
</gene>
<dbReference type="Proteomes" id="UP001292094">
    <property type="component" value="Unassembled WGS sequence"/>
</dbReference>
<comment type="caution">
    <text evidence="1">The sequence shown here is derived from an EMBL/GenBank/DDBJ whole genome shotgun (WGS) entry which is preliminary data.</text>
</comment>
<evidence type="ECO:0000313" key="1">
    <source>
        <dbReference type="EMBL" id="KAK4315145.1"/>
    </source>
</evidence>
<keyword evidence="2" id="KW-1185">Reference proteome</keyword>
<dbReference type="AlphaFoldDB" id="A0AAE1PWW9"/>
<reference evidence="1" key="1">
    <citation type="submission" date="2023-11" db="EMBL/GenBank/DDBJ databases">
        <title>Genome assemblies of two species of porcelain crab, Petrolisthes cinctipes and Petrolisthes manimaculis (Anomura: Porcellanidae).</title>
        <authorList>
            <person name="Angst P."/>
        </authorList>
    </citation>
    <scope>NUCLEOTIDE SEQUENCE</scope>
    <source>
        <strain evidence="1">PB745_02</strain>
        <tissue evidence="1">Gill</tissue>
    </source>
</reference>
<dbReference type="EMBL" id="JAWZYT010001138">
    <property type="protein sequence ID" value="KAK4315145.1"/>
    <property type="molecule type" value="Genomic_DNA"/>
</dbReference>
<sequence>MEVFVVVLVEERCGAASEELVVTRSNPIDQNFALTPTRSSLIHHPPPDTRTPPSDLHHLSFLHPLGAASKFSPSSPVLSTSYPLSSSIHRFLTIILSSSSTTPHSQPSIQHFILVLSSSTLYF</sequence>
<name>A0AAE1PWW9_9EUCA</name>